<dbReference type="Proteomes" id="UP000196980">
    <property type="component" value="Chromosome"/>
</dbReference>
<dbReference type="EMBL" id="CP009885">
    <property type="protein sequence ID" value="QPB72584.1"/>
    <property type="molecule type" value="Genomic_DNA"/>
</dbReference>
<dbReference type="KEGG" id="xfh:XFHB_13810"/>
<protein>
    <submittedName>
        <fullName evidence="1">Uncharacterized protein</fullName>
    </submittedName>
</protein>
<reference evidence="2" key="1">
    <citation type="submission" date="2014-11" db="EMBL/GenBank/DDBJ databases">
        <title>Xylella fastidiosa Hib4 Genome Sequencing.</title>
        <authorList>
            <person name="Pierry P.M."/>
            <person name="da Silva A.M."/>
        </authorList>
    </citation>
    <scope>NUCLEOTIDE SEQUENCE [LARGE SCALE GENOMIC DNA]</scope>
    <source>
        <strain evidence="2">Hib4</strain>
    </source>
</reference>
<evidence type="ECO:0000313" key="1">
    <source>
        <dbReference type="EMBL" id="QPB72584.1"/>
    </source>
</evidence>
<evidence type="ECO:0000313" key="2">
    <source>
        <dbReference type="Proteomes" id="UP000196980"/>
    </source>
</evidence>
<accession>A0ABD7BX50</accession>
<dbReference type="AlphaFoldDB" id="A0ABD7BX50"/>
<gene>
    <name evidence="1" type="ORF">XFHB_13810</name>
</gene>
<sequence>MAVCCWRQRVRIMRRGDGLACGELRRLQCRKITKKLGGCLLVDASALKTKTAVLRVAMSVLR</sequence>
<organism evidence="1 2">
    <name type="scientific">Xylella fastidiosa</name>
    <dbReference type="NCBI Taxonomy" id="2371"/>
    <lineage>
        <taxon>Bacteria</taxon>
        <taxon>Pseudomonadati</taxon>
        <taxon>Pseudomonadota</taxon>
        <taxon>Gammaproteobacteria</taxon>
        <taxon>Lysobacterales</taxon>
        <taxon>Lysobacteraceae</taxon>
        <taxon>Xylella</taxon>
    </lineage>
</organism>
<proteinExistence type="predicted"/>
<name>A0ABD7BX50_XYLFS</name>